<proteinExistence type="predicted"/>
<organism evidence="1 2">
    <name type="scientific">Arabis nemorensis</name>
    <dbReference type="NCBI Taxonomy" id="586526"/>
    <lineage>
        <taxon>Eukaryota</taxon>
        <taxon>Viridiplantae</taxon>
        <taxon>Streptophyta</taxon>
        <taxon>Embryophyta</taxon>
        <taxon>Tracheophyta</taxon>
        <taxon>Spermatophyta</taxon>
        <taxon>Magnoliopsida</taxon>
        <taxon>eudicotyledons</taxon>
        <taxon>Gunneridae</taxon>
        <taxon>Pentapetalae</taxon>
        <taxon>rosids</taxon>
        <taxon>malvids</taxon>
        <taxon>Brassicales</taxon>
        <taxon>Brassicaceae</taxon>
        <taxon>Arabideae</taxon>
        <taxon>Arabis</taxon>
    </lineage>
</organism>
<reference evidence="1" key="1">
    <citation type="submission" date="2019-07" db="EMBL/GenBank/DDBJ databases">
        <authorList>
            <person name="Dittberner H."/>
        </authorList>
    </citation>
    <scope>NUCLEOTIDE SEQUENCE [LARGE SCALE GENOMIC DNA]</scope>
</reference>
<dbReference type="AlphaFoldDB" id="A0A565CQF4"/>
<comment type="caution">
    <text evidence="1">The sequence shown here is derived from an EMBL/GenBank/DDBJ whole genome shotgun (WGS) entry which is preliminary data.</text>
</comment>
<sequence length="119" mass="11431">MEAVSETGGGTSLIVVVSGRGARFLSILPFARLGRTSRLSTGSVSVAGSSYCLAGSVTTSVMVAASAGRFDSVGGVASASGVVSVGGRGASVGKFVSAGPRAESFSGGVGACCMVSSFP</sequence>
<protein>
    <submittedName>
        <fullName evidence="1">Uncharacterized protein</fullName>
    </submittedName>
</protein>
<evidence type="ECO:0000313" key="1">
    <source>
        <dbReference type="EMBL" id="VVB15910.1"/>
    </source>
</evidence>
<evidence type="ECO:0000313" key="2">
    <source>
        <dbReference type="Proteomes" id="UP000489600"/>
    </source>
</evidence>
<accession>A0A565CQF4</accession>
<gene>
    <name evidence="1" type="ORF">ANE_LOCUS26354</name>
</gene>
<name>A0A565CQF4_9BRAS</name>
<keyword evidence="2" id="KW-1185">Reference proteome</keyword>
<dbReference type="Proteomes" id="UP000489600">
    <property type="component" value="Unassembled WGS sequence"/>
</dbReference>
<dbReference type="EMBL" id="CABITT030000008">
    <property type="protein sequence ID" value="VVB15910.1"/>
    <property type="molecule type" value="Genomic_DNA"/>
</dbReference>